<proteinExistence type="predicted"/>
<dbReference type="Proteomes" id="UP000266234">
    <property type="component" value="Unassembled WGS sequence"/>
</dbReference>
<keyword evidence="2" id="KW-1185">Reference proteome</keyword>
<dbReference type="AlphaFoldDB" id="A0A395T905"/>
<gene>
    <name evidence="1" type="ORF">FLONG3_710</name>
</gene>
<sequence>MGLSMDVSLRGQQFSIRNSMTATKFVVESPSYGRLEWKGNSFLGSGLSLFKTSGEKIATVKSGGILNRQEKQLLVFIPCDESFIEMVLLTAVASLKLDKRADELAYKLLSDS</sequence>
<protein>
    <submittedName>
        <fullName evidence="1">Uncharacterized protein</fullName>
    </submittedName>
</protein>
<name>A0A395T905_9HYPO</name>
<dbReference type="OrthoDB" id="4725912at2759"/>
<organism evidence="1 2">
    <name type="scientific">Fusarium longipes</name>
    <dbReference type="NCBI Taxonomy" id="694270"/>
    <lineage>
        <taxon>Eukaryota</taxon>
        <taxon>Fungi</taxon>
        <taxon>Dikarya</taxon>
        <taxon>Ascomycota</taxon>
        <taxon>Pezizomycotina</taxon>
        <taxon>Sordariomycetes</taxon>
        <taxon>Hypocreomycetidae</taxon>
        <taxon>Hypocreales</taxon>
        <taxon>Nectriaceae</taxon>
        <taxon>Fusarium</taxon>
    </lineage>
</organism>
<evidence type="ECO:0000313" key="2">
    <source>
        <dbReference type="Proteomes" id="UP000266234"/>
    </source>
</evidence>
<reference evidence="1 2" key="1">
    <citation type="journal article" date="2018" name="PLoS Pathog.">
        <title>Evolution of structural diversity of trichothecenes, a family of toxins produced by plant pathogenic and entomopathogenic fungi.</title>
        <authorList>
            <person name="Proctor R.H."/>
            <person name="McCormick S.P."/>
            <person name="Kim H.S."/>
            <person name="Cardoza R.E."/>
            <person name="Stanley A.M."/>
            <person name="Lindo L."/>
            <person name="Kelly A."/>
            <person name="Brown D.W."/>
            <person name="Lee T."/>
            <person name="Vaughan M.M."/>
            <person name="Alexander N.J."/>
            <person name="Busman M."/>
            <person name="Gutierrez S."/>
        </authorList>
    </citation>
    <scope>NUCLEOTIDE SEQUENCE [LARGE SCALE GENOMIC DNA]</scope>
    <source>
        <strain evidence="1 2">NRRL 20695</strain>
    </source>
</reference>
<evidence type="ECO:0000313" key="1">
    <source>
        <dbReference type="EMBL" id="RGP81173.1"/>
    </source>
</evidence>
<accession>A0A395T905</accession>
<comment type="caution">
    <text evidence="1">The sequence shown here is derived from an EMBL/GenBank/DDBJ whole genome shotgun (WGS) entry which is preliminary data.</text>
</comment>
<dbReference type="EMBL" id="PXOG01000014">
    <property type="protein sequence ID" value="RGP81173.1"/>
    <property type="molecule type" value="Genomic_DNA"/>
</dbReference>